<name>A0A6J6UCY0_9ZZZZ</name>
<reference evidence="2" key="1">
    <citation type="submission" date="2020-05" db="EMBL/GenBank/DDBJ databases">
        <authorList>
            <person name="Chiriac C."/>
            <person name="Salcher M."/>
            <person name="Ghai R."/>
            <person name="Kavagutti S V."/>
        </authorList>
    </citation>
    <scope>NUCLEOTIDE SEQUENCE</scope>
</reference>
<dbReference type="EMBL" id="CAEZZK010000067">
    <property type="protein sequence ID" value="CAB4756948.1"/>
    <property type="molecule type" value="Genomic_DNA"/>
</dbReference>
<feature type="transmembrane region" description="Helical" evidence="1">
    <location>
        <begin position="6"/>
        <end position="26"/>
    </location>
</feature>
<accession>A0A6J6UCY0</accession>
<keyword evidence="1" id="KW-0812">Transmembrane</keyword>
<sequence>MGIYTYIYGYLYIYIVIGFEVVDGGLARPDVSINRDVYIGMAGAN</sequence>
<keyword evidence="1" id="KW-0472">Membrane</keyword>
<protein>
    <submittedName>
        <fullName evidence="2">Unannotated protein</fullName>
    </submittedName>
</protein>
<gene>
    <name evidence="2" type="ORF">UFOPK2855_00447</name>
</gene>
<proteinExistence type="predicted"/>
<evidence type="ECO:0000256" key="1">
    <source>
        <dbReference type="SAM" id="Phobius"/>
    </source>
</evidence>
<dbReference type="AlphaFoldDB" id="A0A6J6UCY0"/>
<evidence type="ECO:0000313" key="2">
    <source>
        <dbReference type="EMBL" id="CAB4756948.1"/>
    </source>
</evidence>
<organism evidence="2">
    <name type="scientific">freshwater metagenome</name>
    <dbReference type="NCBI Taxonomy" id="449393"/>
    <lineage>
        <taxon>unclassified sequences</taxon>
        <taxon>metagenomes</taxon>
        <taxon>ecological metagenomes</taxon>
    </lineage>
</organism>
<keyword evidence="1" id="KW-1133">Transmembrane helix</keyword>